<feature type="chain" id="PRO_5021836489" evidence="1">
    <location>
        <begin position="24"/>
        <end position="404"/>
    </location>
</feature>
<keyword evidence="3" id="KW-1185">Reference proteome</keyword>
<dbReference type="AlphaFoldDB" id="A0A518ASM7"/>
<evidence type="ECO:0000313" key="2">
    <source>
        <dbReference type="EMBL" id="QDU57739.1"/>
    </source>
</evidence>
<feature type="signal peptide" evidence="1">
    <location>
        <begin position="1"/>
        <end position="23"/>
    </location>
</feature>
<evidence type="ECO:0000313" key="3">
    <source>
        <dbReference type="Proteomes" id="UP000315750"/>
    </source>
</evidence>
<dbReference type="OrthoDB" id="248327at2"/>
<dbReference type="RefSeq" id="WP_145249073.1">
    <property type="nucleotide sequence ID" value="NZ_CP036278.1"/>
</dbReference>
<organism evidence="2 3">
    <name type="scientific">Aeoliella mucimassa</name>
    <dbReference type="NCBI Taxonomy" id="2527972"/>
    <lineage>
        <taxon>Bacteria</taxon>
        <taxon>Pseudomonadati</taxon>
        <taxon>Planctomycetota</taxon>
        <taxon>Planctomycetia</taxon>
        <taxon>Pirellulales</taxon>
        <taxon>Lacipirellulaceae</taxon>
        <taxon>Aeoliella</taxon>
    </lineage>
</organism>
<gene>
    <name evidence="2" type="ORF">Pan181_39610</name>
</gene>
<proteinExistence type="predicted"/>
<accession>A0A518ASM7</accession>
<dbReference type="Proteomes" id="UP000315750">
    <property type="component" value="Chromosome"/>
</dbReference>
<protein>
    <submittedName>
        <fullName evidence="2">Uncharacterized protein</fullName>
    </submittedName>
</protein>
<name>A0A518ASM7_9BACT</name>
<sequence length="404" mass="44857" precursor="true">MRKLLAPVVPLMCLVAVAPLALAETPWQMFAPVDRVESGPEGDYTLSETSGPWMVMAATFSGMGAEDQARALVLELRREHNLKAYIHEMTFDHSSDERLGRGVDRYGSPLRMRYQSGEQNHEIAVLVGDFPNIQDREAQKLLDAIKKMRPEALAGSPGTTAQNLAAEREYIARIRGGHDAPPMSKAFLTRNPILPAEYFKPKGVDPFVAKMNSGAEFTVLKCPKKYTVKIATFEGHVTLQGSFSSSGSRNKSKDEGEALMEAAMNAHNITVFLRSKGWEAYEFHDRTQSYVTVGSFDTVATRAADGSIKPTRNVDIILRTFGAAYKTPDALSVGEQLPEVDRKRAEEVVRQFNNRFSNQHGQIATGLQPKYIQYDKDNFIPLDINPEVIEAPKQSVTSAYAWGR</sequence>
<reference evidence="2 3" key="1">
    <citation type="submission" date="2019-02" db="EMBL/GenBank/DDBJ databases">
        <title>Deep-cultivation of Planctomycetes and their phenomic and genomic characterization uncovers novel biology.</title>
        <authorList>
            <person name="Wiegand S."/>
            <person name="Jogler M."/>
            <person name="Boedeker C."/>
            <person name="Pinto D."/>
            <person name="Vollmers J."/>
            <person name="Rivas-Marin E."/>
            <person name="Kohn T."/>
            <person name="Peeters S.H."/>
            <person name="Heuer A."/>
            <person name="Rast P."/>
            <person name="Oberbeckmann S."/>
            <person name="Bunk B."/>
            <person name="Jeske O."/>
            <person name="Meyerdierks A."/>
            <person name="Storesund J.E."/>
            <person name="Kallscheuer N."/>
            <person name="Luecker S."/>
            <person name="Lage O.M."/>
            <person name="Pohl T."/>
            <person name="Merkel B.J."/>
            <person name="Hornburger P."/>
            <person name="Mueller R.-W."/>
            <person name="Bruemmer F."/>
            <person name="Labrenz M."/>
            <person name="Spormann A.M."/>
            <person name="Op den Camp H."/>
            <person name="Overmann J."/>
            <person name="Amann R."/>
            <person name="Jetten M.S.M."/>
            <person name="Mascher T."/>
            <person name="Medema M.H."/>
            <person name="Devos D.P."/>
            <person name="Kaster A.-K."/>
            <person name="Ovreas L."/>
            <person name="Rohde M."/>
            <person name="Galperin M.Y."/>
            <person name="Jogler C."/>
        </authorList>
    </citation>
    <scope>NUCLEOTIDE SEQUENCE [LARGE SCALE GENOMIC DNA]</scope>
    <source>
        <strain evidence="2 3">Pan181</strain>
    </source>
</reference>
<dbReference type="KEGG" id="amuc:Pan181_39610"/>
<dbReference type="EMBL" id="CP036278">
    <property type="protein sequence ID" value="QDU57739.1"/>
    <property type="molecule type" value="Genomic_DNA"/>
</dbReference>
<keyword evidence="1" id="KW-0732">Signal</keyword>
<evidence type="ECO:0000256" key="1">
    <source>
        <dbReference type="SAM" id="SignalP"/>
    </source>
</evidence>